<dbReference type="PANTHER" id="PTHR30503">
    <property type="entry name" value="INNER MEMBRANE PROTEIN YEDI"/>
    <property type="match status" value="1"/>
</dbReference>
<name>A0A0U2LJP9_9GAMM</name>
<feature type="transmembrane region" description="Helical" evidence="1">
    <location>
        <begin position="197"/>
        <end position="214"/>
    </location>
</feature>
<evidence type="ECO:0008006" key="4">
    <source>
        <dbReference type="Google" id="ProtNLM"/>
    </source>
</evidence>
<evidence type="ECO:0000313" key="2">
    <source>
        <dbReference type="EMBL" id="ALS31510.1"/>
    </source>
</evidence>
<dbReference type="Proteomes" id="UP000065261">
    <property type="component" value="Chromosome I"/>
</dbReference>
<protein>
    <recommendedName>
        <fullName evidence="4">Inner membrane protein YedI</fullName>
    </recommendedName>
</protein>
<dbReference type="PIRSF" id="PIRSF016660">
    <property type="entry name" value="YedI"/>
    <property type="match status" value="1"/>
</dbReference>
<dbReference type="InterPro" id="IPR008526">
    <property type="entry name" value="YedI"/>
</dbReference>
<dbReference type="KEGG" id="ptn:PTRA_a0124"/>
<organism evidence="2">
    <name type="scientific">Pseudoalteromonas translucida KMM 520</name>
    <dbReference type="NCBI Taxonomy" id="1315283"/>
    <lineage>
        <taxon>Bacteria</taxon>
        <taxon>Pseudomonadati</taxon>
        <taxon>Pseudomonadota</taxon>
        <taxon>Gammaproteobacteria</taxon>
        <taxon>Alteromonadales</taxon>
        <taxon>Pseudoalteromonadaceae</taxon>
        <taxon>Pseudoalteromonas</taxon>
    </lineage>
</organism>
<gene>
    <name evidence="2" type="ORF">PTRA_a0124</name>
</gene>
<evidence type="ECO:0000313" key="3">
    <source>
        <dbReference type="Proteomes" id="UP000065261"/>
    </source>
</evidence>
<feature type="transmembrane region" description="Helical" evidence="1">
    <location>
        <begin position="329"/>
        <end position="351"/>
    </location>
</feature>
<dbReference type="PATRIC" id="fig|1315283.4.peg.103"/>
<keyword evidence="1" id="KW-0472">Membrane</keyword>
<keyword evidence="1" id="KW-0812">Transmembrane</keyword>
<feature type="transmembrane region" description="Helical" evidence="1">
    <location>
        <begin position="280"/>
        <end position="301"/>
    </location>
</feature>
<dbReference type="PANTHER" id="PTHR30503:SF3">
    <property type="entry name" value="INNER MEMBRANE PROTEIN YEDI"/>
    <property type="match status" value="1"/>
</dbReference>
<proteinExistence type="predicted"/>
<dbReference type="AlphaFoldDB" id="A0A0U2LJP9"/>
<accession>A0A0U2LJP9</accession>
<keyword evidence="1" id="KW-1133">Transmembrane helix</keyword>
<dbReference type="GO" id="GO:0005886">
    <property type="term" value="C:plasma membrane"/>
    <property type="evidence" value="ECO:0007669"/>
    <property type="project" value="TreeGrafter"/>
</dbReference>
<feature type="transmembrane region" description="Helical" evidence="1">
    <location>
        <begin position="131"/>
        <end position="155"/>
    </location>
</feature>
<reference evidence="2 3" key="1">
    <citation type="submission" date="2015-03" db="EMBL/GenBank/DDBJ databases">
        <authorList>
            <person name="Murphy D."/>
        </authorList>
    </citation>
    <scope>NUCLEOTIDE SEQUENCE [LARGE SCALE GENOMIC DNA]</scope>
    <source>
        <strain evidence="2 3">KMM 520</strain>
    </source>
</reference>
<sequence>MRLSAALSFISPVQTANNYRYLRINFNQHNKAKLTVGENVALSYVNNIIFKLGIYMAGTNLLTLLDDITVLLDDIATMSKVATKKTAGVLGDDLALNAQQVTGVAAERELPVVWAVAKGSFLNKAILVPTALLISVWLPWLITPLLMLGGLFLCFEGAEKVFAKFLPHDDKSESEGDKLDLVEYEKQKVKGAIRTDFILSAEIIVITLGTVAAATLINQALVLCVIAIIMTIGVYGLVAGIVKLDDAGLYLLNQSKQSANKFKEILGKGLLAAAPRLMQFLAFAGTVAMFLVGGGILVHGIKALHHIQIAVTNYGQTIVGTTGEVLAPLIFDGLLGVIAGLVVVLGHLAYLKIFKK</sequence>
<evidence type="ECO:0000256" key="1">
    <source>
        <dbReference type="SAM" id="Phobius"/>
    </source>
</evidence>
<feature type="transmembrane region" description="Helical" evidence="1">
    <location>
        <begin position="220"/>
        <end position="242"/>
    </location>
</feature>
<dbReference type="EMBL" id="CP011034">
    <property type="protein sequence ID" value="ALS31510.1"/>
    <property type="molecule type" value="Genomic_DNA"/>
</dbReference>
<dbReference type="Pfam" id="PF05661">
    <property type="entry name" value="DUF808"/>
    <property type="match status" value="1"/>
</dbReference>